<keyword evidence="2" id="KW-1185">Reference proteome</keyword>
<dbReference type="KEGG" id="scs:Sta7437_0780"/>
<reference evidence="2" key="1">
    <citation type="journal article" date="2013" name="Proc. Natl. Acad. Sci. U.S.A.">
        <title>Improving the coverage of the cyanobacterial phylum using diversity-driven genome sequencing.</title>
        <authorList>
            <person name="Shih P.M."/>
            <person name="Wu D."/>
            <person name="Latifi A."/>
            <person name="Axen S.D."/>
            <person name="Fewer D.P."/>
            <person name="Talla E."/>
            <person name="Calteau A."/>
            <person name="Cai F."/>
            <person name="Tandeau de Marsac N."/>
            <person name="Rippka R."/>
            <person name="Herdman M."/>
            <person name="Sivonen K."/>
            <person name="Coursin T."/>
            <person name="Laurent T."/>
            <person name="Goodwin L."/>
            <person name="Nolan M."/>
            <person name="Davenport K.W."/>
            <person name="Han C.S."/>
            <person name="Rubin E.M."/>
            <person name="Eisen J.A."/>
            <person name="Woyke T."/>
            <person name="Gugger M."/>
            <person name="Kerfeld C.A."/>
        </authorList>
    </citation>
    <scope>NUCLEOTIDE SEQUENCE [LARGE SCALE GENOMIC DNA]</scope>
    <source>
        <strain evidence="2">ATCC 29371 / PCC 7437</strain>
    </source>
</reference>
<gene>
    <name evidence="1" type="ordered locus">Sta7437_0780</name>
</gene>
<dbReference type="CDD" id="cd02440">
    <property type="entry name" value="AdoMet_MTases"/>
    <property type="match status" value="1"/>
</dbReference>
<dbReference type="GO" id="GO:0061542">
    <property type="term" value="F:3-demethylubiquinol 3-O-methyltransferase activity"/>
    <property type="evidence" value="ECO:0007669"/>
    <property type="project" value="UniProtKB-EC"/>
</dbReference>
<protein>
    <submittedName>
        <fullName evidence="1">3-demethylubiquinone-9 3-methyltransferase</fullName>
        <ecNumber evidence="1">2.1.1.64</ecNumber>
    </submittedName>
</protein>
<proteinExistence type="predicted"/>
<name>K9XQN6_STAC7</name>
<evidence type="ECO:0000313" key="2">
    <source>
        <dbReference type="Proteomes" id="UP000010473"/>
    </source>
</evidence>
<dbReference type="Gene3D" id="3.40.50.150">
    <property type="entry name" value="Vaccinia Virus protein VP39"/>
    <property type="match status" value="1"/>
</dbReference>
<dbReference type="AlphaFoldDB" id="K9XQN6"/>
<dbReference type="Proteomes" id="UP000010473">
    <property type="component" value="Chromosome"/>
</dbReference>
<dbReference type="eggNOG" id="COG2227">
    <property type="taxonomic scope" value="Bacteria"/>
</dbReference>
<keyword evidence="1" id="KW-0489">Methyltransferase</keyword>
<evidence type="ECO:0000313" key="1">
    <source>
        <dbReference type="EMBL" id="AFZ34371.1"/>
    </source>
</evidence>
<accession>K9XQN6</accession>
<dbReference type="GO" id="GO:0032259">
    <property type="term" value="P:methylation"/>
    <property type="evidence" value="ECO:0007669"/>
    <property type="project" value="UniProtKB-KW"/>
</dbReference>
<dbReference type="Pfam" id="PF13489">
    <property type="entry name" value="Methyltransf_23"/>
    <property type="match status" value="1"/>
</dbReference>
<dbReference type="InterPro" id="IPR029063">
    <property type="entry name" value="SAM-dependent_MTases_sf"/>
</dbReference>
<dbReference type="PANTHER" id="PTHR43861">
    <property type="entry name" value="TRANS-ACONITATE 2-METHYLTRANSFERASE-RELATED"/>
    <property type="match status" value="1"/>
</dbReference>
<dbReference type="HOGENOM" id="CLU_993615_0_0_3"/>
<keyword evidence="1" id="KW-0808">Transferase</keyword>
<dbReference type="RefSeq" id="WP_015192044.1">
    <property type="nucleotide sequence ID" value="NC_019748.1"/>
</dbReference>
<dbReference type="SUPFAM" id="SSF53335">
    <property type="entry name" value="S-adenosyl-L-methionine-dependent methyltransferases"/>
    <property type="match status" value="1"/>
</dbReference>
<sequence>MKSIFLNKNWHPSWKQAYIHDLNDIYNCQKNIIDFKKLNLKNRGYTYAYANRFQQTVNLIQKCVNPGGKILDLAAGGGNFSLVLAELGYEVTWNDLREELVDYVKLKYEKGKINYLPGNIFELDLEPNFDLILIAEVIEHVAYPDKFLEQVSKYLKPGGHIIMTTPNGEYIRNQLPKFSDFPEPSKFESEQFKPDGDGHIFLLHIDEVEMLAKKSNLTVKEFYLINNFFTRGCLKTEQILSITPYFIVENIEKIINFLPLLIKKKLARGMCFILTNSASI</sequence>
<dbReference type="STRING" id="111780.Sta7437_0780"/>
<dbReference type="EC" id="2.1.1.64" evidence="1"/>
<dbReference type="PANTHER" id="PTHR43861:SF6">
    <property type="entry name" value="METHYLTRANSFERASE TYPE 11"/>
    <property type="match status" value="1"/>
</dbReference>
<dbReference type="OrthoDB" id="517750at2"/>
<dbReference type="EMBL" id="CP003653">
    <property type="protein sequence ID" value="AFZ34371.1"/>
    <property type="molecule type" value="Genomic_DNA"/>
</dbReference>
<organism evidence="1 2">
    <name type="scientific">Stanieria cyanosphaera (strain ATCC 29371 / PCC 7437)</name>
    <dbReference type="NCBI Taxonomy" id="111780"/>
    <lineage>
        <taxon>Bacteria</taxon>
        <taxon>Bacillati</taxon>
        <taxon>Cyanobacteriota</taxon>
        <taxon>Cyanophyceae</taxon>
        <taxon>Pleurocapsales</taxon>
        <taxon>Dermocarpellaceae</taxon>
        <taxon>Stanieria</taxon>
    </lineage>
</organism>
<dbReference type="PATRIC" id="fig|111780.3.peg.813"/>